<proteinExistence type="inferred from homology"/>
<dbReference type="PROSITE" id="PS00455">
    <property type="entry name" value="AMP_BINDING"/>
    <property type="match status" value="1"/>
</dbReference>
<evidence type="ECO:0000256" key="5">
    <source>
        <dbReference type="ARBA" id="ARBA00067668"/>
    </source>
</evidence>
<dbReference type="Proteomes" id="UP000278222">
    <property type="component" value="Unassembled WGS sequence"/>
</dbReference>
<dbReference type="Pfam" id="PF00501">
    <property type="entry name" value="AMP-binding"/>
    <property type="match status" value="1"/>
</dbReference>
<comment type="catalytic activity">
    <reaction evidence="3">
        <text>3-(methylsulfanyl)propanoate + ATP + CoA = 3-(methylsulfanyl)propanoyl-CoA + AMP + diphosphate</text>
        <dbReference type="Rhea" id="RHEA:43052"/>
        <dbReference type="ChEBI" id="CHEBI:30616"/>
        <dbReference type="ChEBI" id="CHEBI:33019"/>
        <dbReference type="ChEBI" id="CHEBI:49016"/>
        <dbReference type="ChEBI" id="CHEBI:57287"/>
        <dbReference type="ChEBI" id="CHEBI:82815"/>
        <dbReference type="ChEBI" id="CHEBI:456215"/>
        <dbReference type="EC" id="6.2.1.44"/>
    </reaction>
    <physiologicalReaction direction="left-to-right" evidence="3">
        <dbReference type="Rhea" id="RHEA:43053"/>
    </physiologicalReaction>
</comment>
<evidence type="ECO:0000259" key="7">
    <source>
        <dbReference type="Pfam" id="PF13193"/>
    </source>
</evidence>
<dbReference type="InterPro" id="IPR000873">
    <property type="entry name" value="AMP-dep_synth/lig_dom"/>
</dbReference>
<feature type="domain" description="AMP-binding enzyme C-terminal" evidence="7">
    <location>
        <begin position="458"/>
        <end position="534"/>
    </location>
</feature>
<comment type="similarity">
    <text evidence="1">Belongs to the ATP-dependent AMP-binding enzyme family.</text>
</comment>
<dbReference type="Gene3D" id="2.30.38.10">
    <property type="entry name" value="Luciferase, Domain 3"/>
    <property type="match status" value="1"/>
</dbReference>
<dbReference type="SUPFAM" id="SSF56801">
    <property type="entry name" value="Acetyl-CoA synthetase-like"/>
    <property type="match status" value="1"/>
</dbReference>
<evidence type="ECO:0000259" key="6">
    <source>
        <dbReference type="Pfam" id="PF00501"/>
    </source>
</evidence>
<evidence type="ECO:0000313" key="9">
    <source>
        <dbReference type="Proteomes" id="UP000278222"/>
    </source>
</evidence>
<keyword evidence="9" id="KW-1185">Reference proteome</keyword>
<dbReference type="InterPro" id="IPR025110">
    <property type="entry name" value="AMP-bd_C"/>
</dbReference>
<dbReference type="InterPro" id="IPR045851">
    <property type="entry name" value="AMP-bd_C_sf"/>
</dbReference>
<gene>
    <name evidence="8" type="ORF">EDC65_4386</name>
</gene>
<feature type="domain" description="AMP-dependent synthetase/ligase" evidence="6">
    <location>
        <begin position="34"/>
        <end position="409"/>
    </location>
</feature>
<name>A0A3N1KWZ4_9PROT</name>
<dbReference type="Pfam" id="PF13193">
    <property type="entry name" value="AMP-binding_C"/>
    <property type="match status" value="1"/>
</dbReference>
<dbReference type="Gene3D" id="3.40.50.980">
    <property type="match status" value="2"/>
</dbReference>
<dbReference type="FunFam" id="3.30.300.30:FF:000008">
    <property type="entry name" value="2,3-dihydroxybenzoate-AMP ligase"/>
    <property type="match status" value="1"/>
</dbReference>
<dbReference type="InterPro" id="IPR020845">
    <property type="entry name" value="AMP-binding_CS"/>
</dbReference>
<keyword evidence="2 8" id="KW-0436">Ligase</keyword>
<evidence type="ECO:0000256" key="3">
    <source>
        <dbReference type="ARBA" id="ARBA00051915"/>
    </source>
</evidence>
<dbReference type="PANTHER" id="PTHR43201:SF5">
    <property type="entry name" value="MEDIUM-CHAIN ACYL-COA LIGASE ACSF2, MITOCHONDRIAL"/>
    <property type="match status" value="1"/>
</dbReference>
<dbReference type="AlphaFoldDB" id="A0A3N1KWZ4"/>
<dbReference type="PANTHER" id="PTHR43201">
    <property type="entry name" value="ACYL-COA SYNTHETASE"/>
    <property type="match status" value="1"/>
</dbReference>
<dbReference type="GO" id="GO:0006631">
    <property type="term" value="P:fatty acid metabolic process"/>
    <property type="evidence" value="ECO:0007669"/>
    <property type="project" value="TreeGrafter"/>
</dbReference>
<dbReference type="GO" id="GO:0031956">
    <property type="term" value="F:medium-chain fatty acid-CoA ligase activity"/>
    <property type="evidence" value="ECO:0007669"/>
    <property type="project" value="TreeGrafter"/>
</dbReference>
<sequence>MPATIQSMLTPERAQAMRAAGLWDERTVLDDFDRLLAMTPDRLAIVDHNSMTGQASRLTYGELGRRVERIAAGLVALGVGQGDVVSWQLPNWWEFAALHLAAMRIGAISNPLMPIFRERELRFMLKLSGAKVLVMPRSFRGFDHAGMARGMRADLPDLAHVLVVGGEGAEAFEALHDGRRPHDAAAAAALFAQRRPASDDVIEVLYTSGTTGEPKGVMHSSNTLISNLVPYIRRLGLSGDDVVLMASPLAHQTGFLYGVVMPVLLGAPVILQDIWNAGRAADNIKAEGVTFTMASTPFLADLTAVAEERRPDLASLRIFLSAGAPIPSAVARRATDNLGATIVSAWGMTENGAATTTLLDDPPARACETDGRAMEGIELRVVDDAGQVLPAGAEGRLHLRGCSNFLGYLKRPELYGVDADGWFDTGDLARMDAEGYIRITGRTKDVIIRGGENVPVVEVEGLIYQHPAVAEVAVVGMPDARLGERACAFVVPRPGAALTLAELVAFLETHKLTRNYLPERLEVVDAMPRTPSGKIQKFRLRDMAREAGG</sequence>
<dbReference type="Gene3D" id="3.30.300.30">
    <property type="match status" value="1"/>
</dbReference>
<evidence type="ECO:0000256" key="2">
    <source>
        <dbReference type="ARBA" id="ARBA00022598"/>
    </source>
</evidence>
<protein>
    <recommendedName>
        <fullName evidence="5">3-methylmercaptopropionyl-CoA ligase</fullName>
        <ecNumber evidence="4">6.2.1.44</ecNumber>
    </recommendedName>
</protein>
<reference evidence="8 9" key="1">
    <citation type="submission" date="2018-11" db="EMBL/GenBank/DDBJ databases">
        <title>Genomic Encyclopedia of Type Strains, Phase IV (KMG-IV): sequencing the most valuable type-strain genomes for metagenomic binning, comparative biology and taxonomic classification.</title>
        <authorList>
            <person name="Goeker M."/>
        </authorList>
    </citation>
    <scope>NUCLEOTIDE SEQUENCE [LARGE SCALE GENOMIC DNA]</scope>
    <source>
        <strain evidence="8 9">DSM 5900</strain>
    </source>
</reference>
<evidence type="ECO:0000256" key="1">
    <source>
        <dbReference type="ARBA" id="ARBA00006432"/>
    </source>
</evidence>
<evidence type="ECO:0000313" key="8">
    <source>
        <dbReference type="EMBL" id="ROP83737.1"/>
    </source>
</evidence>
<dbReference type="RefSeq" id="WP_197735668.1">
    <property type="nucleotide sequence ID" value="NZ_AP019700.1"/>
</dbReference>
<organism evidence="8 9">
    <name type="scientific">Stella humosa</name>
    <dbReference type="NCBI Taxonomy" id="94"/>
    <lineage>
        <taxon>Bacteria</taxon>
        <taxon>Pseudomonadati</taxon>
        <taxon>Pseudomonadota</taxon>
        <taxon>Alphaproteobacteria</taxon>
        <taxon>Rhodospirillales</taxon>
        <taxon>Stellaceae</taxon>
        <taxon>Stella</taxon>
    </lineage>
</organism>
<accession>A0A3N1KWZ4</accession>
<comment type="caution">
    <text evidence="8">The sequence shown here is derived from an EMBL/GenBank/DDBJ whole genome shotgun (WGS) entry which is preliminary data.</text>
</comment>
<dbReference type="EMBL" id="RJKX01000016">
    <property type="protein sequence ID" value="ROP83737.1"/>
    <property type="molecule type" value="Genomic_DNA"/>
</dbReference>
<evidence type="ECO:0000256" key="4">
    <source>
        <dbReference type="ARBA" id="ARBA00066616"/>
    </source>
</evidence>
<dbReference type="EC" id="6.2.1.44" evidence="4"/>